<evidence type="ECO:0000313" key="5">
    <source>
        <dbReference type="Proteomes" id="UP000799436"/>
    </source>
</evidence>
<dbReference type="Pfam" id="PF01070">
    <property type="entry name" value="FMN_dh"/>
    <property type="match status" value="1"/>
</dbReference>
<organism evidence="4 5">
    <name type="scientific">Teratosphaeria nubilosa</name>
    <dbReference type="NCBI Taxonomy" id="161662"/>
    <lineage>
        <taxon>Eukaryota</taxon>
        <taxon>Fungi</taxon>
        <taxon>Dikarya</taxon>
        <taxon>Ascomycota</taxon>
        <taxon>Pezizomycotina</taxon>
        <taxon>Dothideomycetes</taxon>
        <taxon>Dothideomycetidae</taxon>
        <taxon>Mycosphaerellales</taxon>
        <taxon>Teratosphaeriaceae</taxon>
        <taxon>Teratosphaeria</taxon>
    </lineage>
</organism>
<protein>
    <submittedName>
        <fullName evidence="4">FMN-linked oxidoreductase</fullName>
    </submittedName>
</protein>
<dbReference type="PANTHER" id="PTHR10578:SF75">
    <property type="entry name" value="L-LACTATE DEHYDROGENASE (AFU_ORTHOLOGUE AFUA_4G07050)"/>
    <property type="match status" value="1"/>
</dbReference>
<accession>A0A6G1LE92</accession>
<proteinExistence type="predicted"/>
<keyword evidence="5" id="KW-1185">Reference proteome</keyword>
<dbReference type="Proteomes" id="UP000799436">
    <property type="component" value="Unassembled WGS sequence"/>
</dbReference>
<feature type="domain" description="FMN hydroxy acid dehydrogenase" evidence="3">
    <location>
        <begin position="1"/>
        <end position="279"/>
    </location>
</feature>
<dbReference type="AlphaFoldDB" id="A0A6G1LE92"/>
<dbReference type="InterPro" id="IPR013785">
    <property type="entry name" value="Aldolase_TIM"/>
</dbReference>
<dbReference type="Gene3D" id="3.20.20.70">
    <property type="entry name" value="Aldolase class I"/>
    <property type="match status" value="1"/>
</dbReference>
<dbReference type="GO" id="GO:0016491">
    <property type="term" value="F:oxidoreductase activity"/>
    <property type="evidence" value="ECO:0007669"/>
    <property type="project" value="UniProtKB-KW"/>
</dbReference>
<gene>
    <name evidence="4" type="ORF">EJ03DRAFT_349672</name>
</gene>
<dbReference type="InterPro" id="IPR000262">
    <property type="entry name" value="FMN-dep_DH"/>
</dbReference>
<name>A0A6G1LE92_9PEZI</name>
<keyword evidence="2" id="KW-0560">Oxidoreductase</keyword>
<dbReference type="PANTHER" id="PTHR10578">
    <property type="entry name" value="S -2-HYDROXY-ACID OXIDASE-RELATED"/>
    <property type="match status" value="1"/>
</dbReference>
<reference evidence="4" key="1">
    <citation type="journal article" date="2020" name="Stud. Mycol.">
        <title>101 Dothideomycetes genomes: a test case for predicting lifestyles and emergence of pathogens.</title>
        <authorList>
            <person name="Haridas S."/>
            <person name="Albert R."/>
            <person name="Binder M."/>
            <person name="Bloem J."/>
            <person name="Labutti K."/>
            <person name="Salamov A."/>
            <person name="Andreopoulos B."/>
            <person name="Baker S."/>
            <person name="Barry K."/>
            <person name="Bills G."/>
            <person name="Bluhm B."/>
            <person name="Cannon C."/>
            <person name="Castanera R."/>
            <person name="Culley D."/>
            <person name="Daum C."/>
            <person name="Ezra D."/>
            <person name="Gonzalez J."/>
            <person name="Henrissat B."/>
            <person name="Kuo A."/>
            <person name="Liang C."/>
            <person name="Lipzen A."/>
            <person name="Lutzoni F."/>
            <person name="Magnuson J."/>
            <person name="Mondo S."/>
            <person name="Nolan M."/>
            <person name="Ohm R."/>
            <person name="Pangilinan J."/>
            <person name="Park H.-J."/>
            <person name="Ramirez L."/>
            <person name="Alfaro M."/>
            <person name="Sun H."/>
            <person name="Tritt A."/>
            <person name="Yoshinaga Y."/>
            <person name="Zwiers L.-H."/>
            <person name="Turgeon B."/>
            <person name="Goodwin S."/>
            <person name="Spatafora J."/>
            <person name="Crous P."/>
            <person name="Grigoriev I."/>
        </authorList>
    </citation>
    <scope>NUCLEOTIDE SEQUENCE</scope>
    <source>
        <strain evidence="4">CBS 116005</strain>
    </source>
</reference>
<evidence type="ECO:0000256" key="1">
    <source>
        <dbReference type="ARBA" id="ARBA00001917"/>
    </source>
</evidence>
<evidence type="ECO:0000259" key="3">
    <source>
        <dbReference type="PROSITE" id="PS51349"/>
    </source>
</evidence>
<evidence type="ECO:0000313" key="4">
    <source>
        <dbReference type="EMBL" id="KAF2771263.1"/>
    </source>
</evidence>
<comment type="cofactor">
    <cofactor evidence="1">
        <name>FMN</name>
        <dbReference type="ChEBI" id="CHEBI:58210"/>
    </cofactor>
</comment>
<dbReference type="OrthoDB" id="25826at2759"/>
<dbReference type="PROSITE" id="PS51349">
    <property type="entry name" value="FMN_HYDROXY_ACID_DH_2"/>
    <property type="match status" value="1"/>
</dbReference>
<sequence length="290" mass="31994">MLKNEQRTVPDLGAMVAAVAMLSQAHPQIDTDNDPIKAYRFVGRILVERLQYDEMVSETPTLKFEGHKKANVDAQGYWGVKELCLTSARRVDATAPQLSALVNLSTFDFVLHPKVEVTQIEIWYGNWSKIPWLIKTWWKELSGGKSFAIKGIQSVQDARKCVEVGCDGIVVSNHAGRQVDGAIASLDALEKIVDAVGDKTHIMFDSGIRGAADVTKALALGAKFVYVGRLWVWGLSIMGEHGVRHVMKSLLADLDILFNVAGIQNVNQLDRSWLDSQRKGAGPIAERSKL</sequence>
<dbReference type="SUPFAM" id="SSF51395">
    <property type="entry name" value="FMN-linked oxidoreductases"/>
    <property type="match status" value="1"/>
</dbReference>
<evidence type="ECO:0000256" key="2">
    <source>
        <dbReference type="ARBA" id="ARBA00023002"/>
    </source>
</evidence>
<dbReference type="EMBL" id="ML995820">
    <property type="protein sequence ID" value="KAF2771263.1"/>
    <property type="molecule type" value="Genomic_DNA"/>
</dbReference>
<dbReference type="InterPro" id="IPR037396">
    <property type="entry name" value="FMN_HAD"/>
</dbReference>